<keyword evidence="3" id="KW-1185">Reference proteome</keyword>
<dbReference type="SUPFAM" id="SSF54292">
    <property type="entry name" value="2Fe-2S ferredoxin-like"/>
    <property type="match status" value="1"/>
</dbReference>
<reference evidence="3" key="1">
    <citation type="journal article" date="2019" name="Int. J. Syst. Evol. Microbiol.">
        <title>The Global Catalogue of Microorganisms (GCM) 10K type strain sequencing project: providing services to taxonomists for standard genome sequencing and annotation.</title>
        <authorList>
            <consortium name="The Broad Institute Genomics Platform"/>
            <consortium name="The Broad Institute Genome Sequencing Center for Infectious Disease"/>
            <person name="Wu L."/>
            <person name="Ma J."/>
        </authorList>
    </citation>
    <scope>NUCLEOTIDE SEQUENCE [LARGE SCALE GENOMIC DNA]</scope>
    <source>
        <strain evidence="3">JCM 17666</strain>
    </source>
</reference>
<gene>
    <name evidence="2" type="ORF">GCM10023144_16680</name>
</gene>
<evidence type="ECO:0000256" key="1">
    <source>
        <dbReference type="ARBA" id="ARBA00023002"/>
    </source>
</evidence>
<dbReference type="InterPro" id="IPR036010">
    <property type="entry name" value="2Fe-2S_ferredoxin-like_sf"/>
</dbReference>
<dbReference type="Gene3D" id="3.10.20.440">
    <property type="entry name" value="2Fe-2S iron-sulphur cluster binding domain, sarcosine oxidase, alpha subunit, N-terminal domain"/>
    <property type="match status" value="1"/>
</dbReference>
<dbReference type="InterPro" id="IPR042204">
    <property type="entry name" value="2Fe-2S-bd_N"/>
</dbReference>
<accession>A0ABP8GU05</accession>
<dbReference type="EMBL" id="BAABFO010000006">
    <property type="protein sequence ID" value="GAA4329640.1"/>
    <property type="molecule type" value="Genomic_DNA"/>
</dbReference>
<sequence>MFRPLPDSPARPLVNMTIDGSALAVAADISVAAALLAAGDEATRTTPVSGAPRMPYCLMGACFDCLVEIDGVPNQQACLVQVREGMRICRAMGARTVSP</sequence>
<evidence type="ECO:0000313" key="2">
    <source>
        <dbReference type="EMBL" id="GAA4329640.1"/>
    </source>
</evidence>
<proteinExistence type="predicted"/>
<dbReference type="Pfam" id="PF13510">
    <property type="entry name" value="Fer2_4"/>
    <property type="match status" value="1"/>
</dbReference>
<protein>
    <submittedName>
        <fullName evidence="2">(2Fe-2S)-binding protein</fullName>
    </submittedName>
</protein>
<organism evidence="2 3">
    <name type="scientific">Pigmentiphaga soli</name>
    <dbReference type="NCBI Taxonomy" id="1007095"/>
    <lineage>
        <taxon>Bacteria</taxon>
        <taxon>Pseudomonadati</taxon>
        <taxon>Pseudomonadota</taxon>
        <taxon>Betaproteobacteria</taxon>
        <taxon>Burkholderiales</taxon>
        <taxon>Alcaligenaceae</taxon>
        <taxon>Pigmentiphaga</taxon>
    </lineage>
</organism>
<dbReference type="Proteomes" id="UP001501671">
    <property type="component" value="Unassembled WGS sequence"/>
</dbReference>
<comment type="caution">
    <text evidence="2">The sequence shown here is derived from an EMBL/GenBank/DDBJ whole genome shotgun (WGS) entry which is preliminary data.</text>
</comment>
<keyword evidence="1" id="KW-0560">Oxidoreductase</keyword>
<dbReference type="RefSeq" id="WP_345248228.1">
    <property type="nucleotide sequence ID" value="NZ_BAABFO010000006.1"/>
</dbReference>
<name>A0ABP8GU05_9BURK</name>
<evidence type="ECO:0000313" key="3">
    <source>
        <dbReference type="Proteomes" id="UP001501671"/>
    </source>
</evidence>